<dbReference type="RefSeq" id="XP_073554689.1">
    <property type="nucleotide sequence ID" value="XM_073706814.1"/>
</dbReference>
<dbReference type="EMBL" id="PPTA01000019">
    <property type="protein sequence ID" value="TFA98487.1"/>
    <property type="molecule type" value="Genomic_DNA"/>
</dbReference>
<keyword evidence="2" id="KW-1185">Reference proteome</keyword>
<gene>
    <name evidence="1" type="ORF">CCMA1212_009744</name>
</gene>
<proteinExistence type="predicted"/>
<comment type="caution">
    <text evidence="1">The sequence shown here is derived from an EMBL/GenBank/DDBJ whole genome shotgun (WGS) entry which is preliminary data.</text>
</comment>
<protein>
    <submittedName>
        <fullName evidence="1">Uncharacterized protein</fullName>
    </submittedName>
</protein>
<name>A0ABY2GRC4_9HYPO</name>
<evidence type="ECO:0000313" key="1">
    <source>
        <dbReference type="EMBL" id="TFA98487.1"/>
    </source>
</evidence>
<evidence type="ECO:0000313" key="2">
    <source>
        <dbReference type="Proteomes" id="UP001642720"/>
    </source>
</evidence>
<dbReference type="GeneID" id="300581264"/>
<sequence length="334" mass="36591">MECLKLWQDSAVGQWLFLEAVRPEAISSISKWALRQVETHGGRTAYLAAPPPVCQMAGTLVPSHLPTPNSEADASGCRVSPISHRIEGSATIAFFSLNPCFSGCSTRSQHRATWPAGTDATLPEVYEVRATQSVPAVRLERCYRELYSPLSTRAPVLVSVRLTLRGPEVAYNSESRSNSMSTPNRTDLTQGMQPEVASKSEYAPFFDENLVDNSGIVLRYASLCFARLLAAYSVSQNWPNTRGASGTCARNRRAIHIRLNLHATHTPDHFRLPVPTSAPAPVLVLVLARACASIEPYADWLHGSSTCRVLILEACISNLRSGYVEHRQGIIAVY</sequence>
<reference evidence="1 2" key="1">
    <citation type="submission" date="2018-01" db="EMBL/GenBank/DDBJ databases">
        <title>Genome characterization of the sugarcane-associated fungus Trichoderma ghanense CCMA-1212 and their application in lignocelulose bioconversion.</title>
        <authorList>
            <person name="Steindorff A.S."/>
            <person name="Mendes T.D."/>
            <person name="Vilela E.S.D."/>
            <person name="Rodrigues D.S."/>
            <person name="Formighieri E.F."/>
            <person name="Melo I.S."/>
            <person name="Favaro L.C.L."/>
        </authorList>
    </citation>
    <scope>NUCLEOTIDE SEQUENCE [LARGE SCALE GENOMIC DNA]</scope>
    <source>
        <strain evidence="1 2">CCMA-1212</strain>
    </source>
</reference>
<accession>A0ABY2GRC4</accession>
<organism evidence="1 2">
    <name type="scientific">Trichoderma ghanense</name>
    <dbReference type="NCBI Taxonomy" id="65468"/>
    <lineage>
        <taxon>Eukaryota</taxon>
        <taxon>Fungi</taxon>
        <taxon>Dikarya</taxon>
        <taxon>Ascomycota</taxon>
        <taxon>Pezizomycotina</taxon>
        <taxon>Sordariomycetes</taxon>
        <taxon>Hypocreomycetidae</taxon>
        <taxon>Hypocreales</taxon>
        <taxon>Hypocreaceae</taxon>
        <taxon>Trichoderma</taxon>
    </lineage>
</organism>
<dbReference type="Proteomes" id="UP001642720">
    <property type="component" value="Unassembled WGS sequence"/>
</dbReference>